<keyword evidence="3" id="KW-1185">Reference proteome</keyword>
<reference evidence="2" key="1">
    <citation type="journal article" date="2022" name="bioRxiv">
        <title>Sequencing and chromosome-scale assembly of the giantPleurodeles waltlgenome.</title>
        <authorList>
            <person name="Brown T."/>
            <person name="Elewa A."/>
            <person name="Iarovenko S."/>
            <person name="Subramanian E."/>
            <person name="Araus A.J."/>
            <person name="Petzold A."/>
            <person name="Susuki M."/>
            <person name="Suzuki K.-i.T."/>
            <person name="Hayashi T."/>
            <person name="Toyoda A."/>
            <person name="Oliveira C."/>
            <person name="Osipova E."/>
            <person name="Leigh N.D."/>
            <person name="Simon A."/>
            <person name="Yun M.H."/>
        </authorList>
    </citation>
    <scope>NUCLEOTIDE SEQUENCE</scope>
    <source>
        <strain evidence="2">20211129_DDA</strain>
        <tissue evidence="2">Liver</tissue>
    </source>
</reference>
<protein>
    <submittedName>
        <fullName evidence="2">Uncharacterized protein</fullName>
    </submittedName>
</protein>
<dbReference type="AlphaFoldDB" id="A0AAV7UTQ7"/>
<sequence>MGLKLAAPSLSTPFMQLSLLGSAGSGSLGRPLPGGQARAAEPNGRASALDLTPGLLSSPLSFTAGSGRSLRHSPVRPALSSLPSPWAGKDRSGPPRIHLSAGVASGSGPRESLASSGTPERLTHGAPASRHRVALIIQPESLASRGQELKSDNLGAHRSFRHLFVGPGANLSAIAPGVRREGGELQKEAATAMAPTHAPYRCSFSARL</sequence>
<gene>
    <name evidence="2" type="ORF">NDU88_001797</name>
</gene>
<comment type="caution">
    <text evidence="2">The sequence shown here is derived from an EMBL/GenBank/DDBJ whole genome shotgun (WGS) entry which is preliminary data.</text>
</comment>
<name>A0AAV7UTQ7_PLEWA</name>
<feature type="region of interest" description="Disordered" evidence="1">
    <location>
        <begin position="64"/>
        <end position="129"/>
    </location>
</feature>
<dbReference type="Proteomes" id="UP001066276">
    <property type="component" value="Chromosome 2_2"/>
</dbReference>
<evidence type="ECO:0000313" key="3">
    <source>
        <dbReference type="Proteomes" id="UP001066276"/>
    </source>
</evidence>
<evidence type="ECO:0000256" key="1">
    <source>
        <dbReference type="SAM" id="MobiDB-lite"/>
    </source>
</evidence>
<evidence type="ECO:0000313" key="2">
    <source>
        <dbReference type="EMBL" id="KAJ1192490.1"/>
    </source>
</evidence>
<organism evidence="2 3">
    <name type="scientific">Pleurodeles waltl</name>
    <name type="common">Iberian ribbed newt</name>
    <dbReference type="NCBI Taxonomy" id="8319"/>
    <lineage>
        <taxon>Eukaryota</taxon>
        <taxon>Metazoa</taxon>
        <taxon>Chordata</taxon>
        <taxon>Craniata</taxon>
        <taxon>Vertebrata</taxon>
        <taxon>Euteleostomi</taxon>
        <taxon>Amphibia</taxon>
        <taxon>Batrachia</taxon>
        <taxon>Caudata</taxon>
        <taxon>Salamandroidea</taxon>
        <taxon>Salamandridae</taxon>
        <taxon>Pleurodelinae</taxon>
        <taxon>Pleurodeles</taxon>
    </lineage>
</organism>
<proteinExistence type="predicted"/>
<dbReference type="EMBL" id="JANPWB010000004">
    <property type="protein sequence ID" value="KAJ1192490.1"/>
    <property type="molecule type" value="Genomic_DNA"/>
</dbReference>
<accession>A0AAV7UTQ7</accession>